<name>A0A2H1IXC6_9MICO</name>
<dbReference type="AlphaFoldDB" id="A0A2H1IXC6"/>
<evidence type="ECO:0000313" key="3">
    <source>
        <dbReference type="Proteomes" id="UP000234333"/>
    </source>
</evidence>
<organism evidence="2 3">
    <name type="scientific">Brevibacterium casei CIP 102111</name>
    <dbReference type="NCBI Taxonomy" id="1255625"/>
    <lineage>
        <taxon>Bacteria</taxon>
        <taxon>Bacillati</taxon>
        <taxon>Actinomycetota</taxon>
        <taxon>Actinomycetes</taxon>
        <taxon>Micrococcales</taxon>
        <taxon>Brevibacteriaceae</taxon>
        <taxon>Brevibacterium</taxon>
    </lineage>
</organism>
<dbReference type="EMBL" id="FXZC01000003">
    <property type="protein sequence ID" value="SMX79853.1"/>
    <property type="molecule type" value="Genomic_DNA"/>
</dbReference>
<dbReference type="GeneID" id="99775324"/>
<evidence type="ECO:0000256" key="1">
    <source>
        <dbReference type="SAM" id="MobiDB-lite"/>
    </source>
</evidence>
<feature type="region of interest" description="Disordered" evidence="1">
    <location>
        <begin position="275"/>
        <end position="296"/>
    </location>
</feature>
<gene>
    <name evidence="2" type="ORF">BC102111_01689</name>
</gene>
<accession>A0A2H1IXC6</accession>
<feature type="region of interest" description="Disordered" evidence="1">
    <location>
        <begin position="188"/>
        <end position="225"/>
    </location>
</feature>
<sequence>MARDHARVNVTIWQDADFRNLSPAAQHLYFVLWTHPDLTYCGVVDWRPGRLASLAGGWDKEAVIEAAAELSNNLFVIIDEDTEEALLRSWIKWDGLLKQPRLPVSMAKAYSATYSNTLRGVLTHELTKLRNRHPDLSAFEDERISSLLEQPAIDPKGLPLFREEFPQGFRHDFRQGFRRNATEGFDPLYSSSYSSSTTPAPIEAASPRESTGRKRPSTALPDDWTYGDTHIEKAQNLNLDVDLEAEKFRDNVEAKGLRYVDWGKAFHTWLNRANDFKPRSATPPPPTDLWERKGPF</sequence>
<evidence type="ECO:0000313" key="2">
    <source>
        <dbReference type="EMBL" id="SMX79853.1"/>
    </source>
</evidence>
<dbReference type="Proteomes" id="UP000234333">
    <property type="component" value="Unassembled WGS sequence"/>
</dbReference>
<dbReference type="RefSeq" id="WP_101624068.1">
    <property type="nucleotide sequence ID" value="NZ_FXZC01000003.1"/>
</dbReference>
<proteinExistence type="predicted"/>
<protein>
    <submittedName>
        <fullName evidence="2">Uncharacterized protein</fullName>
    </submittedName>
</protein>
<reference evidence="2 3" key="1">
    <citation type="submission" date="2017-03" db="EMBL/GenBank/DDBJ databases">
        <authorList>
            <person name="Afonso C.L."/>
            <person name="Miller P.J."/>
            <person name="Scott M.A."/>
            <person name="Spackman E."/>
            <person name="Goraichik I."/>
            <person name="Dimitrov K.M."/>
            <person name="Suarez D.L."/>
            <person name="Swayne D.E."/>
        </authorList>
    </citation>
    <scope>NUCLEOTIDE SEQUENCE [LARGE SCALE GENOMIC DNA]</scope>
    <source>
        <strain evidence="2 3">CIP 102111</strain>
    </source>
</reference>